<sequence length="301" mass="31908">MTACGGGNAGNNNLWLMGTAPTGGTFYAVGAAMAEVSNKAVDDLRITAQVSAGSSEENIELLNRGEIELGFVDAGTLAEYAESGADTSKLRVLFNAYPSVMHWVVSGDSAVKSPADLKGQSVATGNPKSGMEANNRDLLQAGWDLTFDDIEPKPMHVEPGLQALVDGNVEAVNIPSAVPLSSVAQFANQHAVRLLDLSEADIAKIHEKRPFWTPYTIPGGTYKGTDKDSHTLALGSYLVTRNDVDEQKLRAFVNAVFAGRDTITHTVPIDRLLAPGDARTGFDFLRSIGVEPSPAADVIPQ</sequence>
<evidence type="ECO:0008006" key="3">
    <source>
        <dbReference type="Google" id="ProtNLM"/>
    </source>
</evidence>
<evidence type="ECO:0000313" key="1">
    <source>
        <dbReference type="EMBL" id="PXY23902.1"/>
    </source>
</evidence>
<dbReference type="CDD" id="cd13520">
    <property type="entry name" value="PBP2_TAXI_TRAP"/>
    <property type="match status" value="1"/>
</dbReference>
<gene>
    <name evidence="1" type="ORF">BA062_26835</name>
</gene>
<dbReference type="Gene3D" id="3.40.190.10">
    <property type="entry name" value="Periplasmic binding protein-like II"/>
    <property type="match status" value="2"/>
</dbReference>
<keyword evidence="2" id="KW-1185">Reference proteome</keyword>
<dbReference type="PANTHER" id="PTHR42941">
    <property type="entry name" value="SLL1037 PROTEIN"/>
    <property type="match status" value="1"/>
</dbReference>
<comment type="caution">
    <text evidence="1">The sequence shown here is derived from an EMBL/GenBank/DDBJ whole genome shotgun (WGS) entry which is preliminary data.</text>
</comment>
<proteinExistence type="predicted"/>
<protein>
    <recommendedName>
        <fullName evidence="3">C4-dicarboxylate ABC transporter substrate-binding protein</fullName>
    </recommendedName>
</protein>
<organism evidence="1 2">
    <name type="scientific">Prauserella flavalba</name>
    <dbReference type="NCBI Taxonomy" id="1477506"/>
    <lineage>
        <taxon>Bacteria</taxon>
        <taxon>Bacillati</taxon>
        <taxon>Actinomycetota</taxon>
        <taxon>Actinomycetes</taxon>
        <taxon>Pseudonocardiales</taxon>
        <taxon>Pseudonocardiaceae</taxon>
        <taxon>Prauserella</taxon>
    </lineage>
</organism>
<accession>A0A318LGM8</accession>
<dbReference type="Proteomes" id="UP000247892">
    <property type="component" value="Unassembled WGS sequence"/>
</dbReference>
<dbReference type="InterPro" id="IPR011852">
    <property type="entry name" value="TRAP_TAXI"/>
</dbReference>
<dbReference type="EMBL" id="MASU01000013">
    <property type="protein sequence ID" value="PXY23902.1"/>
    <property type="molecule type" value="Genomic_DNA"/>
</dbReference>
<dbReference type="SUPFAM" id="SSF53850">
    <property type="entry name" value="Periplasmic binding protein-like II"/>
    <property type="match status" value="1"/>
</dbReference>
<evidence type="ECO:0000313" key="2">
    <source>
        <dbReference type="Proteomes" id="UP000247892"/>
    </source>
</evidence>
<reference evidence="1 2" key="1">
    <citation type="submission" date="2016-07" db="EMBL/GenBank/DDBJ databases">
        <title>Draft genome sequence of Prauserella sp. YIM 121212, isolated from alkaline soil.</title>
        <authorList>
            <person name="Ruckert C."/>
            <person name="Albersmeier A."/>
            <person name="Jiang C.-L."/>
            <person name="Jiang Y."/>
            <person name="Kalinowski J."/>
            <person name="Schneider O."/>
            <person name="Winkler A."/>
            <person name="Zotchev S.B."/>
        </authorList>
    </citation>
    <scope>NUCLEOTIDE SEQUENCE [LARGE SCALE GENOMIC DNA]</scope>
    <source>
        <strain evidence="1 2">YIM 121212</strain>
    </source>
</reference>
<name>A0A318LGM8_9PSEU</name>
<dbReference type="NCBIfam" id="TIGR02122">
    <property type="entry name" value="TRAP_TAXI"/>
    <property type="match status" value="1"/>
</dbReference>
<dbReference type="AlphaFoldDB" id="A0A318LGM8"/>
<dbReference type="PANTHER" id="PTHR42941:SF1">
    <property type="entry name" value="SLL1037 PROTEIN"/>
    <property type="match status" value="1"/>
</dbReference>
<dbReference type="Pfam" id="PF16868">
    <property type="entry name" value="NMT1_3"/>
    <property type="match status" value="1"/>
</dbReference>